<keyword evidence="3" id="KW-0520">NAD</keyword>
<dbReference type="InterPro" id="IPR015815">
    <property type="entry name" value="HIBADH-related"/>
</dbReference>
<dbReference type="GO" id="GO:0051287">
    <property type="term" value="F:NAD binding"/>
    <property type="evidence" value="ECO:0007669"/>
    <property type="project" value="InterPro"/>
</dbReference>
<organism evidence="7 8">
    <name type="scientific">Ophiobolus disseminans</name>
    <dbReference type="NCBI Taxonomy" id="1469910"/>
    <lineage>
        <taxon>Eukaryota</taxon>
        <taxon>Fungi</taxon>
        <taxon>Dikarya</taxon>
        <taxon>Ascomycota</taxon>
        <taxon>Pezizomycotina</taxon>
        <taxon>Dothideomycetes</taxon>
        <taxon>Pleosporomycetidae</taxon>
        <taxon>Pleosporales</taxon>
        <taxon>Pleosporineae</taxon>
        <taxon>Phaeosphaeriaceae</taxon>
        <taxon>Ophiobolus</taxon>
    </lineage>
</organism>
<feature type="domain" description="6-phosphogluconate dehydrogenase NADP-binding" evidence="5">
    <location>
        <begin position="5"/>
        <end position="159"/>
    </location>
</feature>
<dbReference type="InterPro" id="IPR008927">
    <property type="entry name" value="6-PGluconate_DH-like_C_sf"/>
</dbReference>
<dbReference type="InterPro" id="IPR013328">
    <property type="entry name" value="6PGD_dom2"/>
</dbReference>
<dbReference type="EMBL" id="MU006230">
    <property type="protein sequence ID" value="KAF2824562.1"/>
    <property type="molecule type" value="Genomic_DNA"/>
</dbReference>
<dbReference type="GO" id="GO:0050661">
    <property type="term" value="F:NADP binding"/>
    <property type="evidence" value="ECO:0007669"/>
    <property type="project" value="InterPro"/>
</dbReference>
<proteinExistence type="inferred from homology"/>
<dbReference type="PIRSF" id="PIRSF000103">
    <property type="entry name" value="HIBADH"/>
    <property type="match status" value="1"/>
</dbReference>
<protein>
    <recommendedName>
        <fullName evidence="9">6-phosphogluconate dehydrogenase 2</fullName>
    </recommendedName>
</protein>
<name>A0A6A6ZU32_9PLEO</name>
<feature type="active site" evidence="4">
    <location>
        <position position="183"/>
    </location>
</feature>
<dbReference type="AlphaFoldDB" id="A0A6A6ZU32"/>
<dbReference type="SUPFAM" id="SSF51735">
    <property type="entry name" value="NAD(P)-binding Rossmann-fold domains"/>
    <property type="match status" value="1"/>
</dbReference>
<evidence type="ECO:0000259" key="5">
    <source>
        <dbReference type="Pfam" id="PF03446"/>
    </source>
</evidence>
<dbReference type="InterPro" id="IPR029154">
    <property type="entry name" value="HIBADH-like_NADP-bd"/>
</dbReference>
<evidence type="ECO:0000256" key="1">
    <source>
        <dbReference type="ARBA" id="ARBA00007598"/>
    </source>
</evidence>
<dbReference type="Proteomes" id="UP000799424">
    <property type="component" value="Unassembled WGS sequence"/>
</dbReference>
<feature type="domain" description="3-hydroxyisobutyrate dehydrogenase-like NAD-binding" evidence="6">
    <location>
        <begin position="177"/>
        <end position="296"/>
    </location>
</feature>
<comment type="similarity">
    <text evidence="1">Belongs to the HIBADH-related family. NP60 subfamily.</text>
</comment>
<evidence type="ECO:0008006" key="9">
    <source>
        <dbReference type="Google" id="ProtNLM"/>
    </source>
</evidence>
<dbReference type="PANTHER" id="PTHR43580">
    <property type="entry name" value="OXIDOREDUCTASE GLYR1-RELATED"/>
    <property type="match status" value="1"/>
</dbReference>
<dbReference type="InterPro" id="IPR036291">
    <property type="entry name" value="NAD(P)-bd_dom_sf"/>
</dbReference>
<dbReference type="PANTHER" id="PTHR43580:SF3">
    <property type="entry name" value="6-PHOSPHOGLUCONATE DEHYDROGENASE FAMILY PROTEIN (AFU_ORTHOLOGUE AFUA_2G11600)"/>
    <property type="match status" value="1"/>
</dbReference>
<dbReference type="InterPro" id="IPR006115">
    <property type="entry name" value="6PGDH_NADP-bd"/>
</dbReference>
<dbReference type="Gene3D" id="1.10.1040.10">
    <property type="entry name" value="N-(1-d-carboxylethyl)-l-norvaline Dehydrogenase, domain 2"/>
    <property type="match status" value="1"/>
</dbReference>
<gene>
    <name evidence="7" type="ORF">CC86DRAFT_468649</name>
</gene>
<dbReference type="Gene3D" id="3.40.50.720">
    <property type="entry name" value="NAD(P)-binding Rossmann-like Domain"/>
    <property type="match status" value="1"/>
</dbReference>
<dbReference type="OrthoDB" id="435038at2759"/>
<dbReference type="GO" id="GO:0016491">
    <property type="term" value="F:oxidoreductase activity"/>
    <property type="evidence" value="ECO:0007669"/>
    <property type="project" value="UniProtKB-KW"/>
</dbReference>
<evidence type="ECO:0000256" key="4">
    <source>
        <dbReference type="PIRSR" id="PIRSR000103-1"/>
    </source>
</evidence>
<evidence type="ECO:0000256" key="3">
    <source>
        <dbReference type="ARBA" id="ARBA00023027"/>
    </source>
</evidence>
<dbReference type="Pfam" id="PF03446">
    <property type="entry name" value="NAD_binding_2"/>
    <property type="match status" value="1"/>
</dbReference>
<dbReference type="Pfam" id="PF14833">
    <property type="entry name" value="NAD_binding_11"/>
    <property type="match status" value="1"/>
</dbReference>
<evidence type="ECO:0000256" key="2">
    <source>
        <dbReference type="ARBA" id="ARBA00023002"/>
    </source>
</evidence>
<keyword evidence="8" id="KW-1185">Reference proteome</keyword>
<reference evidence="7" key="1">
    <citation type="journal article" date="2020" name="Stud. Mycol.">
        <title>101 Dothideomycetes genomes: a test case for predicting lifestyles and emergence of pathogens.</title>
        <authorList>
            <person name="Haridas S."/>
            <person name="Albert R."/>
            <person name="Binder M."/>
            <person name="Bloem J."/>
            <person name="Labutti K."/>
            <person name="Salamov A."/>
            <person name="Andreopoulos B."/>
            <person name="Baker S."/>
            <person name="Barry K."/>
            <person name="Bills G."/>
            <person name="Bluhm B."/>
            <person name="Cannon C."/>
            <person name="Castanera R."/>
            <person name="Culley D."/>
            <person name="Daum C."/>
            <person name="Ezra D."/>
            <person name="Gonzalez J."/>
            <person name="Henrissat B."/>
            <person name="Kuo A."/>
            <person name="Liang C."/>
            <person name="Lipzen A."/>
            <person name="Lutzoni F."/>
            <person name="Magnuson J."/>
            <person name="Mondo S."/>
            <person name="Nolan M."/>
            <person name="Ohm R."/>
            <person name="Pangilinan J."/>
            <person name="Park H.-J."/>
            <person name="Ramirez L."/>
            <person name="Alfaro M."/>
            <person name="Sun H."/>
            <person name="Tritt A."/>
            <person name="Yoshinaga Y."/>
            <person name="Zwiers L.-H."/>
            <person name="Turgeon B."/>
            <person name="Goodwin S."/>
            <person name="Spatafora J."/>
            <person name="Crous P."/>
            <person name="Grigoriev I."/>
        </authorList>
    </citation>
    <scope>NUCLEOTIDE SEQUENCE</scope>
    <source>
        <strain evidence="7">CBS 113818</strain>
    </source>
</reference>
<accession>A0A6A6ZU32</accession>
<dbReference type="InterPro" id="IPR051265">
    <property type="entry name" value="HIBADH-related_NP60_sf"/>
</dbReference>
<evidence type="ECO:0000259" key="6">
    <source>
        <dbReference type="Pfam" id="PF14833"/>
    </source>
</evidence>
<evidence type="ECO:0000313" key="7">
    <source>
        <dbReference type="EMBL" id="KAF2824562.1"/>
    </source>
</evidence>
<evidence type="ECO:0000313" key="8">
    <source>
        <dbReference type="Proteomes" id="UP000799424"/>
    </source>
</evidence>
<sequence>MAPQLAWLGLGNMGRGMCKNLVEKGNLDKPLIIYNRTKRRSDDLAAKISSDIGSGKTKVVDTINEATKEADIIFMCLGDDAAVNETVDVMLQEDVKGKLIVDCSTVHPDTTNALEKRITEKGAEFVGMPVFGAPAMADNGQLVCVIAGKASAVERVKPYTKGVMGRADIEYPDQPAGQATLLKVIGNTFILNMVSQLSEGHVLAEKSGLGVENLQAFISTMFPGPYTAYSQRMLAGDYYQRDEPLFHIDLARKDARHARDLADRSGSSVKMLGLAQERLEKVKEAIGDRGDIPSVYGVVRKESGLDFKNKG</sequence>
<dbReference type="SUPFAM" id="SSF48179">
    <property type="entry name" value="6-phosphogluconate dehydrogenase C-terminal domain-like"/>
    <property type="match status" value="1"/>
</dbReference>
<keyword evidence="2" id="KW-0560">Oxidoreductase</keyword>